<dbReference type="InterPro" id="IPR054464">
    <property type="entry name" value="ULD_fung"/>
</dbReference>
<gene>
    <name evidence="2" type="ORF">BD410DRAFT_552065</name>
</gene>
<dbReference type="VEuPathDB" id="FungiDB:BD410DRAFT_552065"/>
<evidence type="ECO:0000259" key="1">
    <source>
        <dbReference type="Pfam" id="PF22893"/>
    </source>
</evidence>
<organism evidence="2 3">
    <name type="scientific">Rickenella mellea</name>
    <dbReference type="NCBI Taxonomy" id="50990"/>
    <lineage>
        <taxon>Eukaryota</taxon>
        <taxon>Fungi</taxon>
        <taxon>Dikarya</taxon>
        <taxon>Basidiomycota</taxon>
        <taxon>Agaricomycotina</taxon>
        <taxon>Agaricomycetes</taxon>
        <taxon>Hymenochaetales</taxon>
        <taxon>Rickenellaceae</taxon>
        <taxon>Rickenella</taxon>
    </lineage>
</organism>
<keyword evidence="3" id="KW-1185">Reference proteome</keyword>
<dbReference type="Proteomes" id="UP000294933">
    <property type="component" value="Unassembled WGS sequence"/>
</dbReference>
<feature type="domain" description="Ubiquitin-like" evidence="1">
    <location>
        <begin position="55"/>
        <end position="136"/>
    </location>
</feature>
<name>A0A4Y7PPQ1_9AGAM</name>
<dbReference type="Pfam" id="PF22893">
    <property type="entry name" value="ULD_2"/>
    <property type="match status" value="1"/>
</dbReference>
<proteinExistence type="predicted"/>
<dbReference type="AlphaFoldDB" id="A0A4Y7PPQ1"/>
<accession>A0A4Y7PPQ1</accession>
<dbReference type="EMBL" id="ML170223">
    <property type="protein sequence ID" value="TDL17344.1"/>
    <property type="molecule type" value="Genomic_DNA"/>
</dbReference>
<protein>
    <recommendedName>
        <fullName evidence="1">Ubiquitin-like domain-containing protein</fullName>
    </recommendedName>
</protein>
<reference evidence="2 3" key="1">
    <citation type="submission" date="2018-06" db="EMBL/GenBank/DDBJ databases">
        <title>A transcriptomic atlas of mushroom development highlights an independent origin of complex multicellularity.</title>
        <authorList>
            <consortium name="DOE Joint Genome Institute"/>
            <person name="Krizsan K."/>
            <person name="Almasi E."/>
            <person name="Merenyi Z."/>
            <person name="Sahu N."/>
            <person name="Viragh M."/>
            <person name="Koszo T."/>
            <person name="Mondo S."/>
            <person name="Kiss B."/>
            <person name="Balint B."/>
            <person name="Kues U."/>
            <person name="Barry K."/>
            <person name="Hegedus J.C."/>
            <person name="Henrissat B."/>
            <person name="Johnson J."/>
            <person name="Lipzen A."/>
            <person name="Ohm R."/>
            <person name="Nagy I."/>
            <person name="Pangilinan J."/>
            <person name="Yan J."/>
            <person name="Xiong Y."/>
            <person name="Grigoriev I.V."/>
            <person name="Hibbett D.S."/>
            <person name="Nagy L.G."/>
        </authorList>
    </citation>
    <scope>NUCLEOTIDE SEQUENCE [LARGE SCALE GENOMIC DNA]</scope>
    <source>
        <strain evidence="2 3">SZMC22713</strain>
    </source>
</reference>
<sequence length="287" mass="32727">MFWAIWKKTQITDFRLKLSRHRQAIMTLQLALQSEQLSRIAAVADIPPSVRNTIVNSIKFVDVVGTRVLFHIEYCSKWSMFDAFLKARFKDAPFGRLVQEGEYKVSRDAGKTIIRPEEWCRVVQAGMVVEMSIVFEHGEIDRAEKCPICGYLNSNGSCSEGWIDCLGLDCMARLQISKEMVYKDGFCRNQSFKRRYLKSFDHSALELTISPSITVALQCLNGEISGNTRSSTSDTFTSRLRPVMQSHCLTCRLQCPLQMSPSIKVRSAHSSPLRLYVIFYVEPLCDL</sequence>
<evidence type="ECO:0000313" key="2">
    <source>
        <dbReference type="EMBL" id="TDL17344.1"/>
    </source>
</evidence>
<evidence type="ECO:0000313" key="3">
    <source>
        <dbReference type="Proteomes" id="UP000294933"/>
    </source>
</evidence>